<reference evidence="3" key="1">
    <citation type="submission" date="2023-06" db="EMBL/GenBank/DDBJ databases">
        <title>Genome-scale phylogeny and comparative genomics of the fungal order Sordariales.</title>
        <authorList>
            <consortium name="Lawrence Berkeley National Laboratory"/>
            <person name="Hensen N."/>
            <person name="Bonometti L."/>
            <person name="Westerberg I."/>
            <person name="Brannstrom I.O."/>
            <person name="Guillou S."/>
            <person name="Cros-Aarteil S."/>
            <person name="Calhoun S."/>
            <person name="Haridas S."/>
            <person name="Kuo A."/>
            <person name="Mondo S."/>
            <person name="Pangilinan J."/>
            <person name="Riley R."/>
            <person name="Labutti K."/>
            <person name="Andreopoulos B."/>
            <person name="Lipzen A."/>
            <person name="Chen C."/>
            <person name="Yanf M."/>
            <person name="Daum C."/>
            <person name="Ng V."/>
            <person name="Clum A."/>
            <person name="Steindorff A."/>
            <person name="Ohm R."/>
            <person name="Martin F."/>
            <person name="Silar P."/>
            <person name="Natvig D."/>
            <person name="Lalanne C."/>
            <person name="Gautier V."/>
            <person name="Ament-Velasquez S.L."/>
            <person name="Kruys A."/>
            <person name="Hutchinson M.I."/>
            <person name="Powell A.J."/>
            <person name="Barry K."/>
            <person name="Miller A.N."/>
            <person name="Grigoriev I.V."/>
            <person name="Debuchy R."/>
            <person name="Gladieux P."/>
            <person name="Thoren M.H."/>
            <person name="Johannesson H."/>
        </authorList>
    </citation>
    <scope>NUCLEOTIDE SEQUENCE</scope>
    <source>
        <strain evidence="3">CBS 606.72</strain>
    </source>
</reference>
<feature type="transmembrane region" description="Helical" evidence="2">
    <location>
        <begin position="354"/>
        <end position="371"/>
    </location>
</feature>
<feature type="transmembrane region" description="Helical" evidence="2">
    <location>
        <begin position="271"/>
        <end position="291"/>
    </location>
</feature>
<keyword evidence="2" id="KW-1133">Transmembrane helix</keyword>
<feature type="compositionally biased region" description="Polar residues" evidence="1">
    <location>
        <begin position="148"/>
        <end position="161"/>
    </location>
</feature>
<protein>
    <submittedName>
        <fullName evidence="3">Uncharacterized protein</fullName>
    </submittedName>
</protein>
<feature type="transmembrane region" description="Helical" evidence="2">
    <location>
        <begin position="243"/>
        <end position="265"/>
    </location>
</feature>
<dbReference type="Proteomes" id="UP001175000">
    <property type="component" value="Unassembled WGS sequence"/>
</dbReference>
<dbReference type="EMBL" id="JAULSU010000002">
    <property type="protein sequence ID" value="KAK0625833.1"/>
    <property type="molecule type" value="Genomic_DNA"/>
</dbReference>
<feature type="region of interest" description="Disordered" evidence="1">
    <location>
        <begin position="147"/>
        <end position="234"/>
    </location>
</feature>
<proteinExistence type="predicted"/>
<evidence type="ECO:0000313" key="4">
    <source>
        <dbReference type="Proteomes" id="UP001175000"/>
    </source>
</evidence>
<gene>
    <name evidence="3" type="ORF">B0T14DRAFT_508643</name>
</gene>
<feature type="transmembrane region" description="Helical" evidence="2">
    <location>
        <begin position="82"/>
        <end position="104"/>
    </location>
</feature>
<accession>A0AA39X237</accession>
<name>A0AA39X237_9PEZI</name>
<feature type="transmembrane region" description="Helical" evidence="2">
    <location>
        <begin position="400"/>
        <end position="418"/>
    </location>
</feature>
<feature type="transmembrane region" description="Helical" evidence="2">
    <location>
        <begin position="41"/>
        <end position="62"/>
    </location>
</feature>
<dbReference type="AlphaFoldDB" id="A0AA39X237"/>
<organism evidence="3 4">
    <name type="scientific">Immersiella caudata</name>
    <dbReference type="NCBI Taxonomy" id="314043"/>
    <lineage>
        <taxon>Eukaryota</taxon>
        <taxon>Fungi</taxon>
        <taxon>Dikarya</taxon>
        <taxon>Ascomycota</taxon>
        <taxon>Pezizomycotina</taxon>
        <taxon>Sordariomycetes</taxon>
        <taxon>Sordariomycetidae</taxon>
        <taxon>Sordariales</taxon>
        <taxon>Lasiosphaeriaceae</taxon>
        <taxon>Immersiella</taxon>
    </lineage>
</organism>
<evidence type="ECO:0000256" key="2">
    <source>
        <dbReference type="SAM" id="Phobius"/>
    </source>
</evidence>
<feature type="transmembrane region" description="Helical" evidence="2">
    <location>
        <begin position="430"/>
        <end position="451"/>
    </location>
</feature>
<evidence type="ECO:0000313" key="3">
    <source>
        <dbReference type="EMBL" id="KAK0625833.1"/>
    </source>
</evidence>
<feature type="transmembrane region" description="Helical" evidence="2">
    <location>
        <begin position="471"/>
        <end position="490"/>
    </location>
</feature>
<comment type="caution">
    <text evidence="3">The sequence shown here is derived from an EMBL/GenBank/DDBJ whole genome shotgun (WGS) entry which is preliminary data.</text>
</comment>
<keyword evidence="2" id="KW-0812">Transmembrane</keyword>
<keyword evidence="2" id="KW-0472">Membrane</keyword>
<sequence>MLVTERAVLGRFGAITEENLDPLPPPDDADSNGNTFSRANLVGLFLTLSFCLLTQPPGSLLYPRPRTVLDSITSFFWRLNPLAIAIETLLVLVAFVDAFGRWLWNGIAGRSGESQGLLTRLHITARALHLLRGHWIAKLEEIEPSGWGVSNAQDQRSSPTIGGSPFPPIVLSGDGRQPPYSGESSPASSLDIADRTRVSAAPELSLSPPMTASDLERAMPPGFSRRDRSTSPKRKAVLSRSEFIANIVSTTAMTIVIAKLVSIQVPLHFHVISWLMAASWIAVQVVLLLSYDGNHTDATRNAEERTIDRAFQLRALICHETSWITLFILLIPLLEHLFYLLHFSRSRTPGPPKYLIVQVIMMIYLVMRIAYQLIKTAYIWYCLGRGSLSYQDVYDDITKGLGWQLFGSYLLIIFFITTISADRYVTNPGFWWWCALSFSVFYMVAWCVMFSPLWLNDNRQARSEGLGTHMVWVMVQIGIVAAGCSFAEALDRYDARKTYKPDWLDWLGKF</sequence>
<feature type="transmembrane region" description="Helical" evidence="2">
    <location>
        <begin position="311"/>
        <end position="334"/>
    </location>
</feature>
<evidence type="ECO:0000256" key="1">
    <source>
        <dbReference type="SAM" id="MobiDB-lite"/>
    </source>
</evidence>
<keyword evidence="4" id="KW-1185">Reference proteome</keyword>